<evidence type="ECO:0000256" key="1">
    <source>
        <dbReference type="SAM" id="SignalP"/>
    </source>
</evidence>
<evidence type="ECO:0000313" key="3">
    <source>
        <dbReference type="EMBL" id="NHQ74360.1"/>
    </source>
</evidence>
<feature type="signal peptide" evidence="1">
    <location>
        <begin position="1"/>
        <end position="24"/>
    </location>
</feature>
<dbReference type="Proteomes" id="UP000639775">
    <property type="component" value="Unassembled WGS sequence"/>
</dbReference>
<keyword evidence="4" id="KW-1185">Reference proteome</keyword>
<organism evidence="3 4">
    <name type="scientific">Roseovarius gahaiensis</name>
    <dbReference type="NCBI Taxonomy" id="2716691"/>
    <lineage>
        <taxon>Bacteria</taxon>
        <taxon>Pseudomonadati</taxon>
        <taxon>Pseudomonadota</taxon>
        <taxon>Alphaproteobacteria</taxon>
        <taxon>Rhodobacterales</taxon>
        <taxon>Roseobacteraceae</taxon>
        <taxon>Roseovarius</taxon>
    </lineage>
</organism>
<comment type="caution">
    <text evidence="3">The sequence shown here is derived from an EMBL/GenBank/DDBJ whole genome shotgun (WGS) entry which is preliminary data.</text>
</comment>
<accession>A0A967EG98</accession>
<evidence type="ECO:0000259" key="2">
    <source>
        <dbReference type="Pfam" id="PF11412"/>
    </source>
</evidence>
<protein>
    <recommendedName>
        <fullName evidence="2">Thiol:disulfide interchange protein DsbD N-terminal domain-containing protein</fullName>
    </recommendedName>
</protein>
<evidence type="ECO:0000313" key="4">
    <source>
        <dbReference type="Proteomes" id="UP000639775"/>
    </source>
</evidence>
<dbReference type="EMBL" id="JAAORB010000011">
    <property type="protein sequence ID" value="NHQ74360.1"/>
    <property type="molecule type" value="Genomic_DNA"/>
</dbReference>
<dbReference type="InterPro" id="IPR028250">
    <property type="entry name" value="DsbDN"/>
</dbReference>
<proteinExistence type="predicted"/>
<reference evidence="3" key="1">
    <citation type="submission" date="2020-03" db="EMBL/GenBank/DDBJ databases">
        <title>Roseovarius gahaiensis sp. nov., isolated from Gahai Saline Lake, China.</title>
        <authorList>
            <person name="Sun X."/>
        </authorList>
    </citation>
    <scope>NUCLEOTIDE SEQUENCE</scope>
    <source>
        <strain evidence="3">GH877</strain>
    </source>
</reference>
<dbReference type="Pfam" id="PF11412">
    <property type="entry name" value="DsbD_N"/>
    <property type="match status" value="1"/>
</dbReference>
<feature type="domain" description="Thiol:disulfide interchange protein DsbD N-terminal" evidence="2">
    <location>
        <begin position="40"/>
        <end position="144"/>
    </location>
</feature>
<name>A0A967EG98_9RHOB</name>
<gene>
    <name evidence="3" type="ORF">HAT86_07760</name>
</gene>
<feature type="chain" id="PRO_5037329240" description="Thiol:disulfide interchange protein DsbD N-terminal domain-containing protein" evidence="1">
    <location>
        <begin position="25"/>
        <end position="269"/>
    </location>
</feature>
<keyword evidence="1" id="KW-0732">Signal</keyword>
<dbReference type="AlphaFoldDB" id="A0A967EG98"/>
<sequence length="269" mass="28872">MMARVLILIVAVFALLPAPRAALANADMVDARILTGWREQDGRHVAALHLTLKNGWKTYWRAPGDAGIPPQFDWRTSDNLAGVQVTWPAPRAIDQGGLRTIGYADSMTLPLTLSPKNPGQPIVLAGEVEIGVCKDVCVPVTLQVSQRLQAHASQRDPRIVAAMASRPYSASEAGVTRVACALSPIEGGLRLRAEVDLPNTGGHEIAVIETSNPAIWVSQADTKRQSGRLVAVSDMYHVDGAAFALDRSKLRITVVGENHSVDIRGCPGR</sequence>